<organism evidence="5 6">
    <name type="scientific">Moraxella bovoculi 237</name>
    <dbReference type="NCBI Taxonomy" id="743974"/>
    <lineage>
        <taxon>Bacteria</taxon>
        <taxon>Pseudomonadati</taxon>
        <taxon>Pseudomonadota</taxon>
        <taxon>Gammaproteobacteria</taxon>
        <taxon>Moraxellales</taxon>
        <taxon>Moraxellaceae</taxon>
        <taxon>Moraxella</taxon>
    </lineage>
</organism>
<comment type="subcellular location">
    <subcellularLocation>
        <location evidence="1">Cytoplasm</location>
    </subcellularLocation>
</comment>
<dbReference type="GO" id="GO:0016783">
    <property type="term" value="F:sulfurtransferase activity"/>
    <property type="evidence" value="ECO:0007669"/>
    <property type="project" value="InterPro"/>
</dbReference>
<dbReference type="OrthoDB" id="9787483at2"/>
<comment type="similarity">
    <text evidence="2">Belongs to the DsrE/TusD family.</text>
</comment>
<evidence type="ECO:0000313" key="6">
    <source>
        <dbReference type="Proteomes" id="UP000035860"/>
    </source>
</evidence>
<evidence type="ECO:0000256" key="2">
    <source>
        <dbReference type="ARBA" id="ARBA00007067"/>
    </source>
</evidence>
<keyword evidence="6" id="KW-1185">Reference proteome</keyword>
<dbReference type="eggNOG" id="COG1553">
    <property type="taxonomic scope" value="Bacteria"/>
</dbReference>
<dbReference type="Gene3D" id="3.40.1260.10">
    <property type="entry name" value="DsrEFH-like"/>
    <property type="match status" value="1"/>
</dbReference>
<gene>
    <name evidence="5" type="ORF">MBO_01350</name>
</gene>
<dbReference type="GO" id="GO:0097163">
    <property type="term" value="F:sulfur carrier activity"/>
    <property type="evidence" value="ECO:0007669"/>
    <property type="project" value="TreeGrafter"/>
</dbReference>
<dbReference type="PANTHER" id="PTHR34874:SF3">
    <property type="entry name" value="SULFURTRANSFERASE TUSD"/>
    <property type="match status" value="1"/>
</dbReference>
<dbReference type="GO" id="GO:1990228">
    <property type="term" value="C:sulfurtransferase complex"/>
    <property type="evidence" value="ECO:0007669"/>
    <property type="project" value="TreeGrafter"/>
</dbReference>
<proteinExistence type="inferred from homology"/>
<keyword evidence="3" id="KW-0963">Cytoplasm</keyword>
<evidence type="ECO:0000256" key="4">
    <source>
        <dbReference type="ARBA" id="ARBA00022679"/>
    </source>
</evidence>
<dbReference type="NCBIfam" id="TIGR03012">
    <property type="entry name" value="sulf_tusD_dsrE"/>
    <property type="match status" value="1"/>
</dbReference>
<dbReference type="Proteomes" id="UP000035860">
    <property type="component" value="Unassembled WGS sequence"/>
</dbReference>
<dbReference type="RefSeq" id="WP_036362275.1">
    <property type="nucleotide sequence ID" value="NZ_AOMT01000005.1"/>
</dbReference>
<name>A0A066UFF8_9GAMM</name>
<dbReference type="AlphaFoldDB" id="A0A066UFF8"/>
<evidence type="ECO:0000313" key="5">
    <source>
        <dbReference type="EMBL" id="KDN25800.1"/>
    </source>
</evidence>
<accession>A0A066UFF8</accession>
<keyword evidence="4" id="KW-0808">Transferase</keyword>
<comment type="caution">
    <text evidence="5">The sequence shown here is derived from an EMBL/GenBank/DDBJ whole genome shotgun (WGS) entry which is preliminary data.</text>
</comment>
<sequence>MATLLLITSSPHSNQSKQALHTAQERLTAGEMLSVFFYGDGAYTASRLLWQTADVPSISDEWVKLSKQHNLDLPVCVSTALARGITDVDNANRHGLNGDNLRAPFRLVGLSELALRIDDGATVIQF</sequence>
<evidence type="ECO:0000256" key="3">
    <source>
        <dbReference type="ARBA" id="ARBA00022490"/>
    </source>
</evidence>
<dbReference type="InterPro" id="IPR003787">
    <property type="entry name" value="Sulphur_relay_DsrE/F-like"/>
</dbReference>
<dbReference type="EMBL" id="AOMT01000005">
    <property type="protein sequence ID" value="KDN25800.1"/>
    <property type="molecule type" value="Genomic_DNA"/>
</dbReference>
<dbReference type="Pfam" id="PF02635">
    <property type="entry name" value="DsrE"/>
    <property type="match status" value="1"/>
</dbReference>
<dbReference type="GO" id="GO:0002143">
    <property type="term" value="P:tRNA wobble position uridine thiolation"/>
    <property type="evidence" value="ECO:0007669"/>
    <property type="project" value="TreeGrafter"/>
</dbReference>
<reference evidence="5 6" key="1">
    <citation type="journal article" date="2014" name="Genome Announc.">
        <title>Draft Genome Sequence of Moraxella bovoculi Strain 237T (ATCC BAA-1259T) Isolated from a Calf with Infectious Bovine Keratoconjunctivitis.</title>
        <authorList>
            <person name="Calcutt M.J."/>
            <person name="Foecking M.F."/>
            <person name="Martin N.T."/>
            <person name="Mhlanga-Mutangadura T."/>
            <person name="Reilly T.J."/>
        </authorList>
    </citation>
    <scope>NUCLEOTIDE SEQUENCE [LARGE SCALE GENOMIC DNA]</scope>
    <source>
        <strain evidence="5 6">237</strain>
    </source>
</reference>
<dbReference type="SUPFAM" id="SSF75169">
    <property type="entry name" value="DsrEFH-like"/>
    <property type="match status" value="1"/>
</dbReference>
<dbReference type="InterPro" id="IPR027396">
    <property type="entry name" value="DsrEFH-like"/>
</dbReference>
<evidence type="ECO:0000256" key="1">
    <source>
        <dbReference type="ARBA" id="ARBA00004496"/>
    </source>
</evidence>
<dbReference type="PANTHER" id="PTHR34874">
    <property type="entry name" value="PROTEIN YCHN"/>
    <property type="match status" value="1"/>
</dbReference>
<dbReference type="InterPro" id="IPR017463">
    <property type="entry name" value="Sulphur_relay_TusD/DsrE"/>
</dbReference>
<protein>
    <submittedName>
        <fullName evidence="5">DsrE/DsrF-like protein</fullName>
    </submittedName>
</protein>